<dbReference type="SUPFAM" id="SSF55961">
    <property type="entry name" value="Bet v1-like"/>
    <property type="match status" value="1"/>
</dbReference>
<evidence type="ECO:0000256" key="2">
    <source>
        <dbReference type="ARBA" id="ARBA00022649"/>
    </source>
</evidence>
<dbReference type="CDD" id="cd07813">
    <property type="entry name" value="COQ10p_like"/>
    <property type="match status" value="1"/>
</dbReference>
<dbReference type="Pfam" id="PF03364">
    <property type="entry name" value="Polyketide_cyc"/>
    <property type="match status" value="1"/>
</dbReference>
<dbReference type="GO" id="GO:0048039">
    <property type="term" value="F:ubiquinone binding"/>
    <property type="evidence" value="ECO:0007669"/>
    <property type="project" value="InterPro"/>
</dbReference>
<evidence type="ECO:0000259" key="3">
    <source>
        <dbReference type="Pfam" id="PF03364"/>
    </source>
</evidence>
<keyword evidence="2" id="KW-1277">Toxin-antitoxin system</keyword>
<evidence type="ECO:0000256" key="1">
    <source>
        <dbReference type="ARBA" id="ARBA00008918"/>
    </source>
</evidence>
<protein>
    <submittedName>
        <fullName evidence="4">Ubiquinone-binding protein</fullName>
    </submittedName>
</protein>
<organism evidence="4 5">
    <name type="scientific">OM182 bacterium MED-G24</name>
    <dbReference type="NCBI Taxonomy" id="1986255"/>
    <lineage>
        <taxon>Bacteria</taxon>
        <taxon>Pseudomonadati</taxon>
        <taxon>Pseudomonadota</taxon>
        <taxon>Gammaproteobacteria</taxon>
        <taxon>OMG group</taxon>
        <taxon>OM182 clade</taxon>
    </lineage>
</organism>
<name>A0A2A5WKE3_9GAMM</name>
<dbReference type="Proteomes" id="UP000219327">
    <property type="component" value="Unassembled WGS sequence"/>
</dbReference>
<feature type="domain" description="Coenzyme Q-binding protein COQ10 START" evidence="3">
    <location>
        <begin position="9"/>
        <end position="132"/>
    </location>
</feature>
<dbReference type="InterPro" id="IPR005031">
    <property type="entry name" value="COQ10_START"/>
</dbReference>
<reference evidence="4 5" key="1">
    <citation type="submission" date="2017-08" db="EMBL/GenBank/DDBJ databases">
        <title>Fine stratification of microbial communities through a metagenomic profile of the photic zone.</title>
        <authorList>
            <person name="Haro-Moreno J.M."/>
            <person name="Lopez-Perez M."/>
            <person name="De La Torre J."/>
            <person name="Picazo A."/>
            <person name="Camacho A."/>
            <person name="Rodriguez-Valera F."/>
        </authorList>
    </citation>
    <scope>NUCLEOTIDE SEQUENCE [LARGE SCALE GENOMIC DNA]</scope>
    <source>
        <strain evidence="4">MED-G24</strain>
    </source>
</reference>
<dbReference type="Gene3D" id="3.30.530.20">
    <property type="match status" value="1"/>
</dbReference>
<dbReference type="InterPro" id="IPR044996">
    <property type="entry name" value="COQ10-like"/>
</dbReference>
<dbReference type="AlphaFoldDB" id="A0A2A5WKE3"/>
<proteinExistence type="inferred from homology"/>
<dbReference type="InterPro" id="IPR023393">
    <property type="entry name" value="START-like_dom_sf"/>
</dbReference>
<dbReference type="PANTHER" id="PTHR12901">
    <property type="entry name" value="SPERM PROTEIN HOMOLOG"/>
    <property type="match status" value="1"/>
</dbReference>
<accession>A0A2A5WKE3</accession>
<comment type="similarity">
    <text evidence="1">Belongs to the ribosome association toxin RatA family.</text>
</comment>
<evidence type="ECO:0000313" key="4">
    <source>
        <dbReference type="EMBL" id="PDH36748.1"/>
    </source>
</evidence>
<dbReference type="GO" id="GO:0045333">
    <property type="term" value="P:cellular respiration"/>
    <property type="evidence" value="ECO:0007669"/>
    <property type="project" value="InterPro"/>
</dbReference>
<dbReference type="PANTHER" id="PTHR12901:SF10">
    <property type="entry name" value="COENZYME Q-BINDING PROTEIN COQ10, MITOCHONDRIAL"/>
    <property type="match status" value="1"/>
</dbReference>
<dbReference type="EMBL" id="NTKD01000062">
    <property type="protein sequence ID" value="PDH36748.1"/>
    <property type="molecule type" value="Genomic_DNA"/>
</dbReference>
<comment type="caution">
    <text evidence="4">The sequence shown here is derived from an EMBL/GenBank/DDBJ whole genome shotgun (WGS) entry which is preliminary data.</text>
</comment>
<sequence>MKVNRSVLVPYRPEQMFDVVNDVASYPSFLPGCLDAIVHEATSSRMRATLTLRRAGISVRLTTENTLSRPTRIVVALVEGPFKRLTGEWLFEPLGDDGCRVTLELDFAASGITAFAVESMFSRVADQMVDAFSVRAEQRFPA</sequence>
<evidence type="ECO:0000313" key="5">
    <source>
        <dbReference type="Proteomes" id="UP000219327"/>
    </source>
</evidence>
<keyword evidence="4" id="KW-0830">Ubiquinone</keyword>
<gene>
    <name evidence="4" type="ORF">CNE99_09310</name>
</gene>